<organism evidence="2 3">
    <name type="scientific">Heterobasidion irregulare (strain TC 32-1)</name>
    <dbReference type="NCBI Taxonomy" id="747525"/>
    <lineage>
        <taxon>Eukaryota</taxon>
        <taxon>Fungi</taxon>
        <taxon>Dikarya</taxon>
        <taxon>Basidiomycota</taxon>
        <taxon>Agaricomycotina</taxon>
        <taxon>Agaricomycetes</taxon>
        <taxon>Russulales</taxon>
        <taxon>Bondarzewiaceae</taxon>
        <taxon>Heterobasidion</taxon>
        <taxon>Heterobasidion annosum species complex</taxon>
    </lineage>
</organism>
<gene>
    <name evidence="2" type="ORF">HETIRDRAFT_323557</name>
</gene>
<proteinExistence type="predicted"/>
<dbReference type="HOGENOM" id="CLU_006344_16_0_1"/>
<dbReference type="RefSeq" id="XP_009548883.1">
    <property type="nucleotide sequence ID" value="XM_009550588.1"/>
</dbReference>
<feature type="non-terminal residue" evidence="2">
    <location>
        <position position="1"/>
    </location>
</feature>
<feature type="transmembrane region" description="Helical" evidence="1">
    <location>
        <begin position="6"/>
        <end position="32"/>
    </location>
</feature>
<dbReference type="EMBL" id="KI925461">
    <property type="protein sequence ID" value="ETW78548.1"/>
    <property type="molecule type" value="Genomic_DNA"/>
</dbReference>
<name>W4JYC7_HETIT</name>
<evidence type="ECO:0000313" key="3">
    <source>
        <dbReference type="Proteomes" id="UP000030671"/>
    </source>
</evidence>
<accession>W4JYC7</accession>
<sequence length="120" mass="13388">GMQGMAIGIVYLLFPFIFQDVFYPCALIQWFVPIYNRLDKMTGIWVVCPKFDANSAKSMAMIYSNCVTCRALLIGPFGEGFLSKNFYFLDSIDTSQAFYASGKSLPCISSGLYLIVSQSI</sequence>
<keyword evidence="1" id="KW-0472">Membrane</keyword>
<dbReference type="InParanoid" id="W4JYC7"/>
<dbReference type="KEGG" id="hir:HETIRDRAFT_323557"/>
<evidence type="ECO:0000256" key="1">
    <source>
        <dbReference type="SAM" id="Phobius"/>
    </source>
</evidence>
<keyword evidence="3" id="KW-1185">Reference proteome</keyword>
<evidence type="ECO:0000313" key="2">
    <source>
        <dbReference type="EMBL" id="ETW78548.1"/>
    </source>
</evidence>
<dbReference type="AlphaFoldDB" id="W4JYC7"/>
<protein>
    <submittedName>
        <fullName evidence="2">Uncharacterized protein</fullName>
    </submittedName>
</protein>
<dbReference type="STRING" id="747525.W4JYC7"/>
<dbReference type="GeneID" id="20670973"/>
<dbReference type="OrthoDB" id="3187773at2759"/>
<keyword evidence="1" id="KW-1133">Transmembrane helix</keyword>
<dbReference type="Proteomes" id="UP000030671">
    <property type="component" value="Unassembled WGS sequence"/>
</dbReference>
<reference evidence="2 3" key="1">
    <citation type="journal article" date="2012" name="New Phytol.">
        <title>Insight into trade-off between wood decay and parasitism from the genome of a fungal forest pathogen.</title>
        <authorList>
            <person name="Olson A."/>
            <person name="Aerts A."/>
            <person name="Asiegbu F."/>
            <person name="Belbahri L."/>
            <person name="Bouzid O."/>
            <person name="Broberg A."/>
            <person name="Canback B."/>
            <person name="Coutinho P.M."/>
            <person name="Cullen D."/>
            <person name="Dalman K."/>
            <person name="Deflorio G."/>
            <person name="van Diepen L.T."/>
            <person name="Dunand C."/>
            <person name="Duplessis S."/>
            <person name="Durling M."/>
            <person name="Gonthier P."/>
            <person name="Grimwood J."/>
            <person name="Fossdal C.G."/>
            <person name="Hansson D."/>
            <person name="Henrissat B."/>
            <person name="Hietala A."/>
            <person name="Himmelstrand K."/>
            <person name="Hoffmeister D."/>
            <person name="Hogberg N."/>
            <person name="James T.Y."/>
            <person name="Karlsson M."/>
            <person name="Kohler A."/>
            <person name="Kues U."/>
            <person name="Lee Y.H."/>
            <person name="Lin Y.C."/>
            <person name="Lind M."/>
            <person name="Lindquist E."/>
            <person name="Lombard V."/>
            <person name="Lucas S."/>
            <person name="Lunden K."/>
            <person name="Morin E."/>
            <person name="Murat C."/>
            <person name="Park J."/>
            <person name="Raffaello T."/>
            <person name="Rouze P."/>
            <person name="Salamov A."/>
            <person name="Schmutz J."/>
            <person name="Solheim H."/>
            <person name="Stahlberg J."/>
            <person name="Velez H."/>
            <person name="de Vries R.P."/>
            <person name="Wiebenga A."/>
            <person name="Woodward S."/>
            <person name="Yakovlev I."/>
            <person name="Garbelotto M."/>
            <person name="Martin F."/>
            <person name="Grigoriev I.V."/>
            <person name="Stenlid J."/>
        </authorList>
    </citation>
    <scope>NUCLEOTIDE SEQUENCE [LARGE SCALE GENOMIC DNA]</scope>
    <source>
        <strain evidence="2 3">TC 32-1</strain>
    </source>
</reference>
<keyword evidence="1" id="KW-0812">Transmembrane</keyword>